<evidence type="ECO:0000256" key="2">
    <source>
        <dbReference type="SAM" id="SignalP"/>
    </source>
</evidence>
<feature type="signal peptide" evidence="2">
    <location>
        <begin position="1"/>
        <end position="21"/>
    </location>
</feature>
<gene>
    <name evidence="3" type="ORF">CLODIP_2_CD11172</name>
</gene>
<sequence length="242" mass="26837">MSAKFFIPCLVTCLILHLGFSKRPSNNLERQRKQLQSKSSRQIIIKCCGKNSCLNQLSKKRSRQNSTISSMRETPYVKKDISSTRQQPTSLKKSSQYESTDIFSETDAGSSTTSSISTSQTEVSDKMENSTTVESVEAVVQTDPPDVAVVDNASPVTLIGPLALAYEHVCEKNLSLFDPDGHLLEAEDYGAWETTCGSLYLFGSKVLNWEENFNFCCSLGMLPLTVEDDWKRSCLQDFIGGS</sequence>
<proteinExistence type="predicted"/>
<evidence type="ECO:0000256" key="1">
    <source>
        <dbReference type="SAM" id="MobiDB-lite"/>
    </source>
</evidence>
<evidence type="ECO:0000313" key="3">
    <source>
        <dbReference type="EMBL" id="CAB3384167.1"/>
    </source>
</evidence>
<feature type="compositionally biased region" description="Polar residues" evidence="1">
    <location>
        <begin position="83"/>
        <end position="109"/>
    </location>
</feature>
<reference evidence="3 4" key="1">
    <citation type="submission" date="2020-04" db="EMBL/GenBank/DDBJ databases">
        <authorList>
            <person name="Alioto T."/>
            <person name="Alioto T."/>
            <person name="Gomez Garrido J."/>
        </authorList>
    </citation>
    <scope>NUCLEOTIDE SEQUENCE [LARGE SCALE GENOMIC DNA]</scope>
</reference>
<accession>A0A8S1DTL3</accession>
<evidence type="ECO:0008006" key="5">
    <source>
        <dbReference type="Google" id="ProtNLM"/>
    </source>
</evidence>
<keyword evidence="4" id="KW-1185">Reference proteome</keyword>
<feature type="region of interest" description="Disordered" evidence="1">
    <location>
        <begin position="59"/>
        <end position="135"/>
    </location>
</feature>
<evidence type="ECO:0000313" key="4">
    <source>
        <dbReference type="Proteomes" id="UP000494165"/>
    </source>
</evidence>
<organism evidence="3 4">
    <name type="scientific">Cloeon dipterum</name>
    <dbReference type="NCBI Taxonomy" id="197152"/>
    <lineage>
        <taxon>Eukaryota</taxon>
        <taxon>Metazoa</taxon>
        <taxon>Ecdysozoa</taxon>
        <taxon>Arthropoda</taxon>
        <taxon>Hexapoda</taxon>
        <taxon>Insecta</taxon>
        <taxon>Pterygota</taxon>
        <taxon>Palaeoptera</taxon>
        <taxon>Ephemeroptera</taxon>
        <taxon>Pisciforma</taxon>
        <taxon>Baetidae</taxon>
        <taxon>Cloeon</taxon>
    </lineage>
</organism>
<dbReference type="EMBL" id="CADEPI010000339">
    <property type="protein sequence ID" value="CAB3384167.1"/>
    <property type="molecule type" value="Genomic_DNA"/>
</dbReference>
<protein>
    <recommendedName>
        <fullName evidence="5">C-type lectin domain-containing protein</fullName>
    </recommendedName>
</protein>
<name>A0A8S1DTL3_9INSE</name>
<feature type="compositionally biased region" description="Low complexity" evidence="1">
    <location>
        <begin position="110"/>
        <end position="122"/>
    </location>
</feature>
<comment type="caution">
    <text evidence="3">The sequence shown here is derived from an EMBL/GenBank/DDBJ whole genome shotgun (WGS) entry which is preliminary data.</text>
</comment>
<dbReference type="Proteomes" id="UP000494165">
    <property type="component" value="Unassembled WGS sequence"/>
</dbReference>
<keyword evidence="2" id="KW-0732">Signal</keyword>
<feature type="chain" id="PRO_5035717925" description="C-type lectin domain-containing protein" evidence="2">
    <location>
        <begin position="22"/>
        <end position="242"/>
    </location>
</feature>
<dbReference type="AlphaFoldDB" id="A0A8S1DTL3"/>